<dbReference type="Pfam" id="PF21445">
    <property type="entry name" value="ADDB_N"/>
    <property type="match status" value="1"/>
</dbReference>
<dbReference type="KEGG" id="byl:A4V09_15975"/>
<dbReference type="EMBL" id="CP015405">
    <property type="protein sequence ID" value="ANU77126.1"/>
    <property type="molecule type" value="Genomic_DNA"/>
</dbReference>
<dbReference type="Gene3D" id="3.90.320.10">
    <property type="match status" value="1"/>
</dbReference>
<evidence type="ECO:0000256" key="8">
    <source>
        <dbReference type="ARBA" id="ARBA00022839"/>
    </source>
</evidence>
<keyword evidence="10" id="KW-0408">Iron</keyword>
<dbReference type="GO" id="GO:0051539">
    <property type="term" value="F:4 iron, 4 sulfur cluster binding"/>
    <property type="evidence" value="ECO:0007669"/>
    <property type="project" value="UniProtKB-KW"/>
</dbReference>
<keyword evidence="7 16" id="KW-0347">Helicase</keyword>
<gene>
    <name evidence="16" type="ORF">A4V09_15975</name>
</gene>
<keyword evidence="3" id="KW-0479">Metal-binding</keyword>
<evidence type="ECO:0000256" key="5">
    <source>
        <dbReference type="ARBA" id="ARBA00022763"/>
    </source>
</evidence>
<keyword evidence="2" id="KW-0540">Nuclease</keyword>
<evidence type="ECO:0000313" key="17">
    <source>
        <dbReference type="Proteomes" id="UP000092574"/>
    </source>
</evidence>
<evidence type="ECO:0000313" key="16">
    <source>
        <dbReference type="EMBL" id="ANU77126.1"/>
    </source>
</evidence>
<dbReference type="OrthoDB" id="9758506at2"/>
<keyword evidence="13" id="KW-0234">DNA repair</keyword>
<dbReference type="GO" id="GO:0005524">
    <property type="term" value="F:ATP binding"/>
    <property type="evidence" value="ECO:0007669"/>
    <property type="project" value="UniProtKB-KW"/>
</dbReference>
<keyword evidence="6" id="KW-0378">Hydrolase</keyword>
<keyword evidence="4" id="KW-0547">Nucleotide-binding</keyword>
<dbReference type="PANTHER" id="PTHR30591">
    <property type="entry name" value="RECBCD ENZYME SUBUNIT RECC"/>
    <property type="match status" value="1"/>
</dbReference>
<dbReference type="NCBIfam" id="TIGR02773">
    <property type="entry name" value="addB_Gpos"/>
    <property type="match status" value="1"/>
</dbReference>
<protein>
    <submittedName>
        <fullName evidence="16">Helicase-exonuclease AddAB subunit AddB</fullName>
    </submittedName>
</protein>
<evidence type="ECO:0000259" key="15">
    <source>
        <dbReference type="Pfam" id="PF21445"/>
    </source>
</evidence>
<proteinExistence type="predicted"/>
<evidence type="ECO:0000256" key="11">
    <source>
        <dbReference type="ARBA" id="ARBA00023014"/>
    </source>
</evidence>
<keyword evidence="12" id="KW-0238">DNA-binding</keyword>
<dbReference type="GO" id="GO:0000724">
    <property type="term" value="P:double-strand break repair via homologous recombination"/>
    <property type="evidence" value="ECO:0007669"/>
    <property type="project" value="InterPro"/>
</dbReference>
<organism evidence="16 17">
    <name type="scientific">Blautia pseudococcoides</name>
    <dbReference type="NCBI Taxonomy" id="1796616"/>
    <lineage>
        <taxon>Bacteria</taxon>
        <taxon>Bacillati</taxon>
        <taxon>Bacillota</taxon>
        <taxon>Clostridia</taxon>
        <taxon>Lachnospirales</taxon>
        <taxon>Lachnospiraceae</taxon>
        <taxon>Blautia</taxon>
    </lineage>
</organism>
<dbReference type="GO" id="GO:0003677">
    <property type="term" value="F:DNA binding"/>
    <property type="evidence" value="ECO:0007669"/>
    <property type="project" value="UniProtKB-KW"/>
</dbReference>
<dbReference type="InterPro" id="IPR011604">
    <property type="entry name" value="PDDEXK-like_dom_sf"/>
</dbReference>
<sequence length="1143" mass="131510">MPLHFIFGASGAGKSHYIYRKIIQESMEHPEKQYLILVPEQFTMQTQKELVMMHPRNGILNIDVLSFERLAYRVLEETGESCAQVLEETGKSLVLRKVSQEKKKDLKILGEKMKKQGYISQMKSMVSELKQYEVTKEDMDTMLDYASDKPELYYKLKDVSVLYQGFFDYLEGKFITQEEVLEVLGRVAGQSEKLSESVMVLDGYTGFTPIQLQLLEQVLPLCETMYVTVTMDKRLDAYRQGSPHHLFHLSRETVSKLCKLARAAGSQVEETWVKGKGRFAGNEPMEFLEQNLFRFKKEIYTKEQQAVHIRESRNPAQEMEETALFIRRLMREEGYRCRDFAVITGDMETYADHAARAFLKFDIPCFIDQKKSVFMNPFVEFLRSAVDMLLENYSYESVFRLLRCGLLDLPGQDMDRLENYVLGMGIRGFGKWQEEWVLHYRGEKPEEVVEINKIRKQLMETLTPFTEQMKTRKGTVLERVSAFYGFITTCDIQEKLDRSGKNFASENAMDKAKEYGQIYPMIMDLFDKMAEVLGEEKVSLREFKELLEAGLSEVKIGIIPPNSDQVLVGDMERTRLKDIKVLFFVGVNDGKIPREDTAGKILSDLNREDLKNSSVTLAPTYRENLYTQRFYLYLNLTKPSDKLYLSYSRADDGGEPMTQSFLIGAVQKLFPALVLERPSEDSAWKVENPQSALEYLAQGFKEILDKEPSPLWKELFSWYQKQEVWQQTVQNMVEGAFRVNPEDEIGRSVAKALYGTTLENSATRLELFAQCACAHFLAYGLELKERARYEFSPMDMGNVLHSGLERFAKKMHESGIPWTALDEEQIEEMGEACVEEVVSYYGNTILKSSARNEYMVSRVKRMMKRTIWALTSQMEQGAFTPSRFEVSFAMADSLESINITLSEEEKMKLLGRIDRVDTCVEEDKILVKVIDYKSGNTSFDLLALYHGLQLQLVLYMNAALELEQRNNPDKKVEPAGIFYYNIKDPVVEKVEEEDPEALNRRILKELRMNGLASSDRGVLEKLDVNLRENGVASLSVPVTINKDGSLSRNSSAVSPEQFHLISNYVNQKMREIGRRILAGEAETLPYEMGKRNACQYCPYKGACGFDEKVAGYRYRRLNPLKPEEIWNKMKDGEKSGDPVDKEV</sequence>
<evidence type="ECO:0000256" key="9">
    <source>
        <dbReference type="ARBA" id="ARBA00022840"/>
    </source>
</evidence>
<dbReference type="GO" id="GO:0046872">
    <property type="term" value="F:metal ion binding"/>
    <property type="evidence" value="ECO:0007669"/>
    <property type="project" value="UniProtKB-KW"/>
</dbReference>
<keyword evidence="11" id="KW-0411">Iron-sulfur</keyword>
<dbReference type="InterPro" id="IPR049035">
    <property type="entry name" value="ADDB_N"/>
</dbReference>
<dbReference type="SUPFAM" id="SSF52540">
    <property type="entry name" value="P-loop containing nucleoside triphosphate hydrolases"/>
    <property type="match status" value="1"/>
</dbReference>
<dbReference type="GO" id="GO:0004386">
    <property type="term" value="F:helicase activity"/>
    <property type="evidence" value="ECO:0007669"/>
    <property type="project" value="UniProtKB-KW"/>
</dbReference>
<feature type="domain" description="PD-(D/E)XK endonuclease-like" evidence="14">
    <location>
        <begin position="761"/>
        <end position="1103"/>
    </location>
</feature>
<dbReference type="RefSeq" id="WP_065543255.1">
    <property type="nucleotide sequence ID" value="NZ_CP015405.2"/>
</dbReference>
<dbReference type="InterPro" id="IPR027417">
    <property type="entry name" value="P-loop_NTPase"/>
</dbReference>
<evidence type="ECO:0000256" key="12">
    <source>
        <dbReference type="ARBA" id="ARBA00023125"/>
    </source>
</evidence>
<evidence type="ECO:0000256" key="1">
    <source>
        <dbReference type="ARBA" id="ARBA00022485"/>
    </source>
</evidence>
<feature type="domain" description="ATP-dependent helicase/deoxyribonuclease subunit B N-terminal" evidence="15">
    <location>
        <begin position="5"/>
        <end position="289"/>
    </location>
</feature>
<name>A0A1C7IBS3_9FIRM</name>
<evidence type="ECO:0000256" key="7">
    <source>
        <dbReference type="ARBA" id="ARBA00022806"/>
    </source>
</evidence>
<evidence type="ECO:0000256" key="4">
    <source>
        <dbReference type="ARBA" id="ARBA00022741"/>
    </source>
</evidence>
<dbReference type="STRING" id="1796616.A4V09_15975"/>
<evidence type="ECO:0000256" key="3">
    <source>
        <dbReference type="ARBA" id="ARBA00022723"/>
    </source>
</evidence>
<keyword evidence="9" id="KW-0067">ATP-binding</keyword>
<dbReference type="Gene3D" id="3.40.50.300">
    <property type="entry name" value="P-loop containing nucleotide triphosphate hydrolases"/>
    <property type="match status" value="3"/>
</dbReference>
<keyword evidence="5" id="KW-0227">DNA damage</keyword>
<accession>A0A1C7IBS3</accession>
<keyword evidence="17" id="KW-1185">Reference proteome</keyword>
<evidence type="ECO:0000256" key="2">
    <source>
        <dbReference type="ARBA" id="ARBA00022722"/>
    </source>
</evidence>
<dbReference type="PANTHER" id="PTHR30591:SF1">
    <property type="entry name" value="RECBCD ENZYME SUBUNIT RECC"/>
    <property type="match status" value="1"/>
</dbReference>
<dbReference type="Pfam" id="PF12705">
    <property type="entry name" value="PDDEXK_1"/>
    <property type="match status" value="1"/>
</dbReference>
<evidence type="ECO:0000259" key="14">
    <source>
        <dbReference type="Pfam" id="PF12705"/>
    </source>
</evidence>
<keyword evidence="1" id="KW-0004">4Fe-4S</keyword>
<dbReference type="InterPro" id="IPR038726">
    <property type="entry name" value="PDDEXK_AddAB-type"/>
</dbReference>
<dbReference type="GO" id="GO:0004527">
    <property type="term" value="F:exonuclease activity"/>
    <property type="evidence" value="ECO:0007669"/>
    <property type="project" value="UniProtKB-KW"/>
</dbReference>
<dbReference type="AlphaFoldDB" id="A0A1C7IBS3"/>
<evidence type="ECO:0000256" key="10">
    <source>
        <dbReference type="ARBA" id="ARBA00023004"/>
    </source>
</evidence>
<reference evidence="16" key="1">
    <citation type="submission" date="2017-04" db="EMBL/GenBank/DDBJ databases">
        <title>Complete Genome Sequences of Twelve Strains of a Stable Defined Moderately Diverse Mouse Microbiota 2 (sDMDMm2).</title>
        <authorList>
            <person name="Uchimura Y."/>
            <person name="Wyss M."/>
            <person name="Brugiroux S."/>
            <person name="Limenitakis J.P."/>
            <person name="Stecher B."/>
            <person name="McCoy K.D."/>
            <person name="Macpherson A.J."/>
        </authorList>
    </citation>
    <scope>NUCLEOTIDE SEQUENCE</scope>
    <source>
        <strain evidence="16">YL58</strain>
    </source>
</reference>
<keyword evidence="8" id="KW-0269">Exonuclease</keyword>
<dbReference type="Proteomes" id="UP000092574">
    <property type="component" value="Chromosome"/>
</dbReference>
<evidence type="ECO:0000256" key="13">
    <source>
        <dbReference type="ARBA" id="ARBA00023204"/>
    </source>
</evidence>
<dbReference type="InterPro" id="IPR014140">
    <property type="entry name" value="DNA_helicase_suAddB"/>
</dbReference>
<evidence type="ECO:0000256" key="6">
    <source>
        <dbReference type="ARBA" id="ARBA00022801"/>
    </source>
</evidence>